<proteinExistence type="predicted"/>
<evidence type="ECO:0000313" key="2">
    <source>
        <dbReference type="Proteomes" id="UP000005237"/>
    </source>
</evidence>
<name>A0A8R1IH10_CAEJA</name>
<protein>
    <submittedName>
        <fullName evidence="1">Uncharacterized protein</fullName>
    </submittedName>
</protein>
<reference evidence="2" key="1">
    <citation type="submission" date="2010-08" db="EMBL/GenBank/DDBJ databases">
        <authorList>
            <consortium name="Caenorhabditis japonica Sequencing Consortium"/>
            <person name="Wilson R.K."/>
        </authorList>
    </citation>
    <scope>NUCLEOTIDE SEQUENCE [LARGE SCALE GENOMIC DNA]</scope>
    <source>
        <strain evidence="2">DF5081</strain>
    </source>
</reference>
<dbReference type="EnsemblMetazoa" id="CJA36007.1">
    <property type="protein sequence ID" value="CJA36007.1"/>
    <property type="gene ID" value="WBGene00211854"/>
</dbReference>
<organism evidence="1 2">
    <name type="scientific">Caenorhabditis japonica</name>
    <dbReference type="NCBI Taxonomy" id="281687"/>
    <lineage>
        <taxon>Eukaryota</taxon>
        <taxon>Metazoa</taxon>
        <taxon>Ecdysozoa</taxon>
        <taxon>Nematoda</taxon>
        <taxon>Chromadorea</taxon>
        <taxon>Rhabditida</taxon>
        <taxon>Rhabditina</taxon>
        <taxon>Rhabditomorpha</taxon>
        <taxon>Rhabditoidea</taxon>
        <taxon>Rhabditidae</taxon>
        <taxon>Peloderinae</taxon>
        <taxon>Caenorhabditis</taxon>
    </lineage>
</organism>
<reference evidence="1" key="2">
    <citation type="submission" date="2022-06" db="UniProtKB">
        <authorList>
            <consortium name="EnsemblMetazoa"/>
        </authorList>
    </citation>
    <scope>IDENTIFICATION</scope>
    <source>
        <strain evidence="1">DF5081</strain>
    </source>
</reference>
<dbReference type="Proteomes" id="UP000005237">
    <property type="component" value="Unassembled WGS sequence"/>
</dbReference>
<dbReference type="AlphaFoldDB" id="A0A8R1IH10"/>
<accession>A0A8R1IH10</accession>
<keyword evidence="2" id="KW-1185">Reference proteome</keyword>
<evidence type="ECO:0000313" key="1">
    <source>
        <dbReference type="EnsemblMetazoa" id="CJA36007.1"/>
    </source>
</evidence>
<sequence length="66" mass="7797">MQFGNRHTKKLSYRPKRNFIYKDDIYYAIQVCPSVRFEGSDTCDISIRTIDDEMIRATSSKNFVII</sequence>